<keyword evidence="5" id="KW-1185">Reference proteome</keyword>
<feature type="region of interest" description="Disordered" evidence="3">
    <location>
        <begin position="1"/>
        <end position="23"/>
    </location>
</feature>
<dbReference type="InterPro" id="IPR020904">
    <property type="entry name" value="Sc_DH/Rdtase_CS"/>
</dbReference>
<keyword evidence="2" id="KW-0560">Oxidoreductase</keyword>
<name>A0ABN9VFX6_9DINO</name>
<dbReference type="Proteomes" id="UP001189429">
    <property type="component" value="Unassembled WGS sequence"/>
</dbReference>
<comment type="similarity">
    <text evidence="1">Belongs to the short-chain dehydrogenases/reductases (SDR) family.</text>
</comment>
<dbReference type="PROSITE" id="PS00061">
    <property type="entry name" value="ADH_SHORT"/>
    <property type="match status" value="1"/>
</dbReference>
<dbReference type="CDD" id="cd05233">
    <property type="entry name" value="SDR_c"/>
    <property type="match status" value="1"/>
</dbReference>
<dbReference type="InterPro" id="IPR002347">
    <property type="entry name" value="SDR_fam"/>
</dbReference>
<accession>A0ABN9VFX6</accession>
<evidence type="ECO:0000256" key="1">
    <source>
        <dbReference type="ARBA" id="ARBA00006484"/>
    </source>
</evidence>
<evidence type="ECO:0000313" key="5">
    <source>
        <dbReference type="Proteomes" id="UP001189429"/>
    </source>
</evidence>
<evidence type="ECO:0008006" key="6">
    <source>
        <dbReference type="Google" id="ProtNLM"/>
    </source>
</evidence>
<protein>
    <recommendedName>
        <fullName evidence="6">Protochlorophyllide reductase</fullName>
    </recommendedName>
</protein>
<comment type="caution">
    <text evidence="4">The sequence shown here is derived from an EMBL/GenBank/DDBJ whole genome shotgun (WGS) entry which is preliminary data.</text>
</comment>
<evidence type="ECO:0000256" key="2">
    <source>
        <dbReference type="ARBA" id="ARBA00023002"/>
    </source>
</evidence>
<dbReference type="EMBL" id="CAUYUJ010016971">
    <property type="protein sequence ID" value="CAK0870539.1"/>
    <property type="molecule type" value="Genomic_DNA"/>
</dbReference>
<reference evidence="4" key="1">
    <citation type="submission" date="2023-10" db="EMBL/GenBank/DDBJ databases">
        <authorList>
            <person name="Chen Y."/>
            <person name="Shah S."/>
            <person name="Dougan E. K."/>
            <person name="Thang M."/>
            <person name="Chan C."/>
        </authorList>
    </citation>
    <scope>NUCLEOTIDE SEQUENCE [LARGE SCALE GENOMIC DNA]</scope>
</reference>
<organism evidence="4 5">
    <name type="scientific">Prorocentrum cordatum</name>
    <dbReference type="NCBI Taxonomy" id="2364126"/>
    <lineage>
        <taxon>Eukaryota</taxon>
        <taxon>Sar</taxon>
        <taxon>Alveolata</taxon>
        <taxon>Dinophyceae</taxon>
        <taxon>Prorocentrales</taxon>
        <taxon>Prorocentraceae</taxon>
        <taxon>Prorocentrum</taxon>
    </lineage>
</organism>
<dbReference type="PANTHER" id="PTHR42901:SF1">
    <property type="entry name" value="ALCOHOL DEHYDROGENASE"/>
    <property type="match status" value="1"/>
</dbReference>
<dbReference type="Pfam" id="PF00106">
    <property type="entry name" value="adh_short"/>
    <property type="match status" value="1"/>
</dbReference>
<dbReference type="InterPro" id="IPR036291">
    <property type="entry name" value="NAD(P)-bd_dom_sf"/>
</dbReference>
<dbReference type="Gene3D" id="3.40.50.720">
    <property type="entry name" value="NAD(P)-binding Rossmann-like Domain"/>
    <property type="match status" value="1"/>
</dbReference>
<sequence length="295" mass="31753">MATVVAKCRPPPERAAPAVADPPGHSHARLFGMLPTSCALHVSAAELRGTSRTRRARPQEEIRRDLGLGDRTAARPALAKSWKLLSQGLNVVIVARGEPVFDETVKEFKKLFPKQEVRQVKADLSDGSGAWMADVKEATKDVSVQIVFNNAGFILTGFFEQHPAEKQLANFHCNLTANVLLTHHFYSEMLSKGLKGCIVYTSSSAGFIPNPFAAMYGCTKAGVSELAASLAVEGKSRGIDVHSVHPSPVNSRFTSGGGNDIKVTKIEAMTAAYKFATGDQKCCQTRSSLAWAGLQ</sequence>
<dbReference type="PRINTS" id="PR00081">
    <property type="entry name" value="GDHRDH"/>
</dbReference>
<dbReference type="SUPFAM" id="SSF51735">
    <property type="entry name" value="NAD(P)-binding Rossmann-fold domains"/>
    <property type="match status" value="1"/>
</dbReference>
<dbReference type="PANTHER" id="PTHR42901">
    <property type="entry name" value="ALCOHOL DEHYDROGENASE"/>
    <property type="match status" value="1"/>
</dbReference>
<evidence type="ECO:0000256" key="3">
    <source>
        <dbReference type="SAM" id="MobiDB-lite"/>
    </source>
</evidence>
<proteinExistence type="inferred from homology"/>
<gene>
    <name evidence="4" type="ORF">PCOR1329_LOCUS56614</name>
</gene>
<evidence type="ECO:0000313" key="4">
    <source>
        <dbReference type="EMBL" id="CAK0870539.1"/>
    </source>
</evidence>